<name>A0A940WTD7_9BACI</name>
<gene>
    <name evidence="2" type="ORF">J7W16_12465</name>
</gene>
<dbReference type="InterPro" id="IPR011704">
    <property type="entry name" value="ATPase_dyneun-rel_AAA"/>
</dbReference>
<comment type="caution">
    <text evidence="2">The sequence shown here is derived from an EMBL/GenBank/DDBJ whole genome shotgun (WGS) entry which is preliminary data.</text>
</comment>
<reference evidence="2" key="1">
    <citation type="submission" date="2021-03" db="EMBL/GenBank/DDBJ databases">
        <title>Bacillus suaedae sp. nov., isolated from Suaeda aralocaspica.</title>
        <authorList>
            <person name="Lei R.F.R."/>
        </authorList>
    </citation>
    <scope>NUCLEOTIDE SEQUENCE</scope>
    <source>
        <strain evidence="2">YZJH907-2</strain>
    </source>
</reference>
<dbReference type="Gene3D" id="3.40.50.300">
    <property type="entry name" value="P-loop containing nucleotide triphosphate hydrolases"/>
    <property type="match status" value="1"/>
</dbReference>
<dbReference type="Proteomes" id="UP000678228">
    <property type="component" value="Unassembled WGS sequence"/>
</dbReference>
<dbReference type="GO" id="GO:0005524">
    <property type="term" value="F:ATP binding"/>
    <property type="evidence" value="ECO:0007669"/>
    <property type="project" value="InterPro"/>
</dbReference>
<protein>
    <submittedName>
        <fullName evidence="2">AAA family ATPase</fullName>
    </submittedName>
</protein>
<feature type="domain" description="ATPase dynein-related AAA" evidence="1">
    <location>
        <begin position="48"/>
        <end position="173"/>
    </location>
</feature>
<organism evidence="2 3">
    <name type="scientific">Halalkalibacter suaedae</name>
    <dbReference type="NCBI Taxonomy" id="2822140"/>
    <lineage>
        <taxon>Bacteria</taxon>
        <taxon>Bacillati</taxon>
        <taxon>Bacillota</taxon>
        <taxon>Bacilli</taxon>
        <taxon>Bacillales</taxon>
        <taxon>Bacillaceae</taxon>
        <taxon>Halalkalibacter</taxon>
    </lineage>
</organism>
<keyword evidence="3" id="KW-1185">Reference proteome</keyword>
<accession>A0A940WTD7</accession>
<evidence type="ECO:0000259" key="1">
    <source>
        <dbReference type="Pfam" id="PF07728"/>
    </source>
</evidence>
<sequence length="316" mass="36622">MAVGDIVLSLRTRDSIDGIGIVTDEYEYDDSYDHYGRKREVNWIATDINENILAMNGNKGLTQRTVYRLNRITLNDLLPIINEHKTKVDEVQEERNHVFIIDEINRGNISKIFGELITLIEKQKRLGMNEQAKVRLPYSKKEFGVPSNVYLLGTMNTADRSIAMLDTALRRRFRFIEMLPDVGALDGIVVNGVNIRRLLETMNKRIEVLYDREHTIGHAYFIELKDSPDLSKLARIFKNAVLPLLQEYFYEDYRKIQLILGDNMKNDDSKFISERKIDQGLFGRADEVDLDILESTYTINAAAFENPEAYRKIYES</sequence>
<dbReference type="InterPro" id="IPR052934">
    <property type="entry name" value="Methyl-DNA_Rec/Restrict_Enz"/>
</dbReference>
<dbReference type="PANTHER" id="PTHR37291">
    <property type="entry name" value="5-METHYLCYTOSINE-SPECIFIC RESTRICTION ENZYME B"/>
    <property type="match status" value="1"/>
</dbReference>
<dbReference type="InterPro" id="IPR027417">
    <property type="entry name" value="P-loop_NTPase"/>
</dbReference>
<evidence type="ECO:0000313" key="3">
    <source>
        <dbReference type="Proteomes" id="UP000678228"/>
    </source>
</evidence>
<dbReference type="GO" id="GO:0016887">
    <property type="term" value="F:ATP hydrolysis activity"/>
    <property type="evidence" value="ECO:0007669"/>
    <property type="project" value="InterPro"/>
</dbReference>
<dbReference type="Pfam" id="PF07728">
    <property type="entry name" value="AAA_5"/>
    <property type="match status" value="1"/>
</dbReference>
<evidence type="ECO:0000313" key="2">
    <source>
        <dbReference type="EMBL" id="MBP3951946.1"/>
    </source>
</evidence>
<dbReference type="EMBL" id="JAGKSQ010000004">
    <property type="protein sequence ID" value="MBP3951946.1"/>
    <property type="molecule type" value="Genomic_DNA"/>
</dbReference>
<proteinExistence type="predicted"/>
<dbReference type="PANTHER" id="PTHR37291:SF1">
    <property type="entry name" value="TYPE IV METHYL-DIRECTED RESTRICTION ENZYME ECOKMCRB SUBUNIT"/>
    <property type="match status" value="1"/>
</dbReference>
<dbReference type="RefSeq" id="WP_210597623.1">
    <property type="nucleotide sequence ID" value="NZ_JAGKSQ010000004.1"/>
</dbReference>
<dbReference type="SUPFAM" id="SSF52540">
    <property type="entry name" value="P-loop containing nucleoside triphosphate hydrolases"/>
    <property type="match status" value="1"/>
</dbReference>
<dbReference type="AlphaFoldDB" id="A0A940WTD7"/>